<dbReference type="GO" id="GO:0005829">
    <property type="term" value="C:cytosol"/>
    <property type="evidence" value="ECO:0007669"/>
    <property type="project" value="TreeGrafter"/>
</dbReference>
<evidence type="ECO:0000256" key="4">
    <source>
        <dbReference type="ARBA" id="ARBA00023125"/>
    </source>
</evidence>
<evidence type="ECO:0000256" key="3">
    <source>
        <dbReference type="ARBA" id="ARBA00023015"/>
    </source>
</evidence>
<keyword evidence="4" id="KW-0238">DNA-binding</keyword>
<dbReference type="SMART" id="SM00448">
    <property type="entry name" value="REC"/>
    <property type="match status" value="1"/>
</dbReference>
<dbReference type="InterPro" id="IPR036388">
    <property type="entry name" value="WH-like_DNA-bd_sf"/>
</dbReference>
<dbReference type="EMBL" id="VSSQ01009204">
    <property type="protein sequence ID" value="MPM40986.1"/>
    <property type="molecule type" value="Genomic_DNA"/>
</dbReference>
<keyword evidence="3" id="KW-0805">Transcription regulation</keyword>
<dbReference type="InterPro" id="IPR016032">
    <property type="entry name" value="Sig_transdc_resp-reg_C-effctor"/>
</dbReference>
<dbReference type="PANTHER" id="PTHR48111:SF21">
    <property type="entry name" value="DNA-BINDING DUAL MASTER TRANSCRIPTIONAL REGULATOR RPAA"/>
    <property type="match status" value="1"/>
</dbReference>
<dbReference type="InterPro" id="IPR011006">
    <property type="entry name" value="CheY-like_superfamily"/>
</dbReference>
<dbReference type="GO" id="GO:0000156">
    <property type="term" value="F:phosphorelay response regulator activity"/>
    <property type="evidence" value="ECO:0007669"/>
    <property type="project" value="TreeGrafter"/>
</dbReference>
<dbReference type="SMART" id="SM00862">
    <property type="entry name" value="Trans_reg_C"/>
    <property type="match status" value="1"/>
</dbReference>
<dbReference type="FunFam" id="1.10.10.10:FF:000018">
    <property type="entry name" value="DNA-binding response regulator ResD"/>
    <property type="match status" value="1"/>
</dbReference>
<dbReference type="Gene3D" id="1.10.10.10">
    <property type="entry name" value="Winged helix-like DNA-binding domain superfamily/Winged helix DNA-binding domain"/>
    <property type="match status" value="1"/>
</dbReference>
<dbReference type="Gene3D" id="6.10.250.690">
    <property type="match status" value="1"/>
</dbReference>
<evidence type="ECO:0000256" key="5">
    <source>
        <dbReference type="ARBA" id="ARBA00023163"/>
    </source>
</evidence>
<gene>
    <name evidence="8" type="primary">srrA_45</name>
    <name evidence="8" type="ORF">SDC9_87635</name>
</gene>
<dbReference type="AlphaFoldDB" id="A0A644ZJD7"/>
<dbReference type="SUPFAM" id="SSF46894">
    <property type="entry name" value="C-terminal effector domain of the bipartite response regulators"/>
    <property type="match status" value="1"/>
</dbReference>
<feature type="domain" description="Response regulatory" evidence="6">
    <location>
        <begin position="4"/>
        <end position="116"/>
    </location>
</feature>
<evidence type="ECO:0000259" key="6">
    <source>
        <dbReference type="PROSITE" id="PS50110"/>
    </source>
</evidence>
<accession>A0A644ZJD7</accession>
<dbReference type="PANTHER" id="PTHR48111">
    <property type="entry name" value="REGULATOR OF RPOS"/>
    <property type="match status" value="1"/>
</dbReference>
<proteinExistence type="predicted"/>
<dbReference type="GO" id="GO:0006355">
    <property type="term" value="P:regulation of DNA-templated transcription"/>
    <property type="evidence" value="ECO:0007669"/>
    <property type="project" value="InterPro"/>
</dbReference>
<reference evidence="8" key="1">
    <citation type="submission" date="2019-08" db="EMBL/GenBank/DDBJ databases">
        <authorList>
            <person name="Kucharzyk K."/>
            <person name="Murdoch R.W."/>
            <person name="Higgins S."/>
            <person name="Loffler F."/>
        </authorList>
    </citation>
    <scope>NUCLEOTIDE SEQUENCE</scope>
</reference>
<dbReference type="InterPro" id="IPR001789">
    <property type="entry name" value="Sig_transdc_resp-reg_receiver"/>
</dbReference>
<dbReference type="PROSITE" id="PS51755">
    <property type="entry name" value="OMPR_PHOB"/>
    <property type="match status" value="1"/>
</dbReference>
<dbReference type="GO" id="GO:0000976">
    <property type="term" value="F:transcription cis-regulatory region binding"/>
    <property type="evidence" value="ECO:0007669"/>
    <property type="project" value="TreeGrafter"/>
</dbReference>
<evidence type="ECO:0000256" key="1">
    <source>
        <dbReference type="ARBA" id="ARBA00022553"/>
    </source>
</evidence>
<keyword evidence="2" id="KW-0902">Two-component regulatory system</keyword>
<dbReference type="SUPFAM" id="SSF52172">
    <property type="entry name" value="CheY-like"/>
    <property type="match status" value="1"/>
</dbReference>
<dbReference type="CDD" id="cd00383">
    <property type="entry name" value="trans_reg_C"/>
    <property type="match status" value="1"/>
</dbReference>
<feature type="domain" description="OmpR/PhoB-type" evidence="7">
    <location>
        <begin position="127"/>
        <end position="225"/>
    </location>
</feature>
<keyword evidence="5" id="KW-0804">Transcription</keyword>
<comment type="caution">
    <text evidence="8">The sequence shown here is derived from an EMBL/GenBank/DDBJ whole genome shotgun (WGS) entry which is preliminary data.</text>
</comment>
<dbReference type="PROSITE" id="PS50110">
    <property type="entry name" value="RESPONSE_REGULATORY"/>
    <property type="match status" value="1"/>
</dbReference>
<organism evidence="8">
    <name type="scientific">bioreactor metagenome</name>
    <dbReference type="NCBI Taxonomy" id="1076179"/>
    <lineage>
        <taxon>unclassified sequences</taxon>
        <taxon>metagenomes</taxon>
        <taxon>ecological metagenomes</taxon>
    </lineage>
</organism>
<protein>
    <submittedName>
        <fullName evidence="8">Transcriptional regulatory protein SrrA</fullName>
    </submittedName>
</protein>
<name>A0A644ZJD7_9ZZZZ</name>
<dbReference type="Pfam" id="PF00072">
    <property type="entry name" value="Response_reg"/>
    <property type="match status" value="1"/>
</dbReference>
<dbReference type="FunFam" id="3.40.50.2300:FF:000001">
    <property type="entry name" value="DNA-binding response regulator PhoB"/>
    <property type="match status" value="1"/>
</dbReference>
<sequence>MAQKVLIADDDPVVHESLGIYLKAEGFETVDAFDGVQALESITPEVVLCVLDIMMPKMSGIEVCREIRKTSQLPVLMLTAKGEEIDRIVGLELGADDYIVKPFSPREVVARIKAVLRRATEQPKSDSSVISYNGLTIDLKSYTVTLRGQPVICTPKEIEILHMLASNPGQVFTREQLLSRVWGYDFAGETRTVDTHIKRIRAKLDSTGLGWSIKTIYGVGYKFETE</sequence>
<keyword evidence="1" id="KW-0597">Phosphoprotein</keyword>
<evidence type="ECO:0000256" key="2">
    <source>
        <dbReference type="ARBA" id="ARBA00023012"/>
    </source>
</evidence>
<evidence type="ECO:0000259" key="7">
    <source>
        <dbReference type="PROSITE" id="PS51755"/>
    </source>
</evidence>
<dbReference type="InterPro" id="IPR039420">
    <property type="entry name" value="WalR-like"/>
</dbReference>
<dbReference type="InterPro" id="IPR001867">
    <property type="entry name" value="OmpR/PhoB-type_DNA-bd"/>
</dbReference>
<evidence type="ECO:0000313" key="8">
    <source>
        <dbReference type="EMBL" id="MPM40986.1"/>
    </source>
</evidence>
<dbReference type="Gene3D" id="3.40.50.2300">
    <property type="match status" value="1"/>
</dbReference>
<dbReference type="GO" id="GO:0032993">
    <property type="term" value="C:protein-DNA complex"/>
    <property type="evidence" value="ECO:0007669"/>
    <property type="project" value="TreeGrafter"/>
</dbReference>
<dbReference type="Pfam" id="PF00486">
    <property type="entry name" value="Trans_reg_C"/>
    <property type="match status" value="1"/>
</dbReference>